<dbReference type="Pfam" id="PF04932">
    <property type="entry name" value="Wzy_C"/>
    <property type="match status" value="1"/>
</dbReference>
<feature type="transmembrane region" description="Helical" evidence="5">
    <location>
        <begin position="344"/>
        <end position="362"/>
    </location>
</feature>
<dbReference type="Proteomes" id="UP000782610">
    <property type="component" value="Unassembled WGS sequence"/>
</dbReference>
<keyword evidence="7" id="KW-0436">Ligase</keyword>
<feature type="transmembrane region" description="Helical" evidence="5">
    <location>
        <begin position="85"/>
        <end position="102"/>
    </location>
</feature>
<feature type="transmembrane region" description="Helical" evidence="5">
    <location>
        <begin position="383"/>
        <end position="402"/>
    </location>
</feature>
<keyword evidence="3 5" id="KW-1133">Transmembrane helix</keyword>
<dbReference type="EMBL" id="JACRAF010000041">
    <property type="protein sequence ID" value="MBI4922979.1"/>
    <property type="molecule type" value="Genomic_DNA"/>
</dbReference>
<organism evidence="7 8">
    <name type="scientific">Devosia nanyangense</name>
    <dbReference type="NCBI Taxonomy" id="1228055"/>
    <lineage>
        <taxon>Bacteria</taxon>
        <taxon>Pseudomonadati</taxon>
        <taxon>Pseudomonadota</taxon>
        <taxon>Alphaproteobacteria</taxon>
        <taxon>Hyphomicrobiales</taxon>
        <taxon>Devosiaceae</taxon>
        <taxon>Devosia</taxon>
    </lineage>
</organism>
<evidence type="ECO:0000259" key="6">
    <source>
        <dbReference type="Pfam" id="PF04932"/>
    </source>
</evidence>
<feature type="transmembrane region" description="Helical" evidence="5">
    <location>
        <begin position="55"/>
        <end position="73"/>
    </location>
</feature>
<keyword evidence="2 5" id="KW-0812">Transmembrane</keyword>
<sequence length="442" mass="47816">MASATAHQVDTHSGGHVGRALMFLVVLGYYWITLAPFPDLGLASLADPYSGSSNLLNQVVAIALFGALLVFALRHPLRHLVAQPRLLLAALFGWFTITSLMADDPGTALKRVAMAAMVCVGASIFLLLPRDEKHFAKLIGIGLLLLLGLAYWGVLFWPSRSIHQLTDVVEPLLAGLWRGEFGHKNVAAEAMAFTIFGGLFVWARWSKLVGAMLIGFALFFLFKTGGKTSLMMVPAMLVLAFAFERWRGLRLPIAVGGLGLFNLVAVGSAVWPPIQKLVAGLGIDATFTDRVDIWQLAFSAIGRRPLTGYGFQSYWQTETLVYGGGNVETWAVFAANGHNAYLDAAVNAGIPGLVLVVLWLVIRPIGDLARAEGSGNDPALTRLFLRIWLYGIFAASLESSFFVNAGPVWFTILIGVFGLQYQGRGQLVTRPRPALVGEAVHV</sequence>
<dbReference type="GO" id="GO:0016874">
    <property type="term" value="F:ligase activity"/>
    <property type="evidence" value="ECO:0007669"/>
    <property type="project" value="UniProtKB-KW"/>
</dbReference>
<keyword evidence="4 5" id="KW-0472">Membrane</keyword>
<evidence type="ECO:0000256" key="4">
    <source>
        <dbReference type="ARBA" id="ARBA00023136"/>
    </source>
</evidence>
<reference evidence="7" key="1">
    <citation type="submission" date="2020-07" db="EMBL/GenBank/DDBJ databases">
        <title>Huge and variable diversity of episymbiotic CPR bacteria and DPANN archaea in groundwater ecosystems.</title>
        <authorList>
            <person name="He C.Y."/>
            <person name="Keren R."/>
            <person name="Whittaker M."/>
            <person name="Farag I.F."/>
            <person name="Doudna J."/>
            <person name="Cate J.H.D."/>
            <person name="Banfield J.F."/>
        </authorList>
    </citation>
    <scope>NUCLEOTIDE SEQUENCE</scope>
    <source>
        <strain evidence="7">NC_groundwater_1586_Pr3_B-0.1um_66_15</strain>
    </source>
</reference>
<feature type="transmembrane region" description="Helical" evidence="5">
    <location>
        <begin position="253"/>
        <end position="271"/>
    </location>
</feature>
<dbReference type="GO" id="GO:0016020">
    <property type="term" value="C:membrane"/>
    <property type="evidence" value="ECO:0007669"/>
    <property type="project" value="UniProtKB-SubCell"/>
</dbReference>
<feature type="transmembrane region" description="Helical" evidence="5">
    <location>
        <begin position="108"/>
        <end position="128"/>
    </location>
</feature>
<feature type="domain" description="O-antigen ligase-related" evidence="6">
    <location>
        <begin position="216"/>
        <end position="356"/>
    </location>
</feature>
<comment type="subcellular location">
    <subcellularLocation>
        <location evidence="1">Membrane</location>
        <topology evidence="1">Multi-pass membrane protein</topology>
    </subcellularLocation>
</comment>
<evidence type="ECO:0000256" key="3">
    <source>
        <dbReference type="ARBA" id="ARBA00022989"/>
    </source>
</evidence>
<dbReference type="InterPro" id="IPR051533">
    <property type="entry name" value="WaaL-like"/>
</dbReference>
<name>A0A933L2D7_9HYPH</name>
<evidence type="ECO:0000256" key="2">
    <source>
        <dbReference type="ARBA" id="ARBA00022692"/>
    </source>
</evidence>
<gene>
    <name evidence="7" type="ORF">HY834_14640</name>
</gene>
<accession>A0A933L2D7</accession>
<dbReference type="InterPro" id="IPR007016">
    <property type="entry name" value="O-antigen_ligase-rel_domated"/>
</dbReference>
<protein>
    <submittedName>
        <fullName evidence="7">O-antigen ligase family protein</fullName>
    </submittedName>
</protein>
<evidence type="ECO:0000256" key="5">
    <source>
        <dbReference type="SAM" id="Phobius"/>
    </source>
</evidence>
<comment type="caution">
    <text evidence="7">The sequence shown here is derived from an EMBL/GenBank/DDBJ whole genome shotgun (WGS) entry which is preliminary data.</text>
</comment>
<evidence type="ECO:0000256" key="1">
    <source>
        <dbReference type="ARBA" id="ARBA00004141"/>
    </source>
</evidence>
<dbReference type="AlphaFoldDB" id="A0A933L2D7"/>
<dbReference type="PANTHER" id="PTHR37422:SF21">
    <property type="entry name" value="EXOQ-LIKE PROTEIN"/>
    <property type="match status" value="1"/>
</dbReference>
<proteinExistence type="predicted"/>
<evidence type="ECO:0000313" key="7">
    <source>
        <dbReference type="EMBL" id="MBI4922979.1"/>
    </source>
</evidence>
<feature type="transmembrane region" description="Helical" evidence="5">
    <location>
        <begin position="208"/>
        <end position="224"/>
    </location>
</feature>
<evidence type="ECO:0000313" key="8">
    <source>
        <dbReference type="Proteomes" id="UP000782610"/>
    </source>
</evidence>
<feature type="transmembrane region" description="Helical" evidence="5">
    <location>
        <begin position="135"/>
        <end position="157"/>
    </location>
</feature>
<dbReference type="PANTHER" id="PTHR37422">
    <property type="entry name" value="TEICHURONIC ACID BIOSYNTHESIS PROTEIN TUAE"/>
    <property type="match status" value="1"/>
</dbReference>
<feature type="transmembrane region" description="Helical" evidence="5">
    <location>
        <begin position="21"/>
        <end position="43"/>
    </location>
</feature>